<comment type="similarity">
    <text evidence="3 10">Belongs to the FliL family.</text>
</comment>
<sequence>MGKKTVIFLILGVVVLLLGIGGGVFVGFKFFSGGEKTAQKVLPPGPSVPLGSFTINLADPEPHILQLGITLELENDKASELLAQAGWISRLKNEVLLTVKDRRFEDLKHAEGVQALAQDLRGRMNALLPQVKGVVPIRQVLFEEFMLQ</sequence>
<evidence type="ECO:0000256" key="3">
    <source>
        <dbReference type="ARBA" id="ARBA00008281"/>
    </source>
</evidence>
<dbReference type="PANTHER" id="PTHR35091">
    <property type="entry name" value="FLAGELLAR PROTEIN FLIL"/>
    <property type="match status" value="1"/>
</dbReference>
<evidence type="ECO:0000256" key="10">
    <source>
        <dbReference type="RuleBase" id="RU364125"/>
    </source>
</evidence>
<dbReference type="EMBL" id="CM001022">
    <property type="protein sequence ID" value="EFQ23287.1"/>
    <property type="molecule type" value="Genomic_DNA"/>
</dbReference>
<keyword evidence="5 10" id="KW-0145">Chemotaxis</keyword>
<dbReference type="RefSeq" id="WP_006300462.1">
    <property type="nucleotide sequence ID" value="NZ_CM001022.1"/>
</dbReference>
<dbReference type="GO" id="GO:0005886">
    <property type="term" value="C:plasma membrane"/>
    <property type="evidence" value="ECO:0007669"/>
    <property type="project" value="UniProtKB-SubCell"/>
</dbReference>
<dbReference type="GO" id="GO:0006935">
    <property type="term" value="P:chemotaxis"/>
    <property type="evidence" value="ECO:0007669"/>
    <property type="project" value="UniProtKB-KW"/>
</dbReference>
<comment type="subcellular location">
    <subcellularLocation>
        <location evidence="2">Cell membrane</location>
        <topology evidence="2">Single-pass membrane protein</topology>
    </subcellularLocation>
</comment>
<keyword evidence="12" id="KW-1185">Reference proteome</keyword>
<reference evidence="11 12" key="1">
    <citation type="journal article" date="2010" name="Stand. Genomic Sci.">
        <title>Non-contiguous finished genome sequence of Aminomonas paucivorans type strain (GLU-3).</title>
        <authorList>
            <person name="Pitluck S."/>
            <person name="Yasawong M."/>
            <person name="Held B."/>
            <person name="Lapidus A."/>
            <person name="Nolan M."/>
            <person name="Copeland A."/>
            <person name="Lucas S."/>
            <person name="Del Rio T.G."/>
            <person name="Tice H."/>
            <person name="Cheng J.F."/>
            <person name="Chertkov O."/>
            <person name="Goodwin L."/>
            <person name="Tapia R."/>
            <person name="Han C."/>
            <person name="Liolios K."/>
            <person name="Ivanova N."/>
            <person name="Mavromatis K."/>
            <person name="Ovchinnikova G."/>
            <person name="Pati A."/>
            <person name="Chen A."/>
            <person name="Palaniappan K."/>
            <person name="Land M."/>
            <person name="Hauser L."/>
            <person name="Chang Y.J."/>
            <person name="Jeffries C.D."/>
            <person name="Pukall R."/>
            <person name="Spring S."/>
            <person name="Rohde M."/>
            <person name="Sikorski J."/>
            <person name="Goker M."/>
            <person name="Woyke T."/>
            <person name="Bristow J."/>
            <person name="Eisen J.A."/>
            <person name="Markowitz V."/>
            <person name="Hugenholtz P."/>
            <person name="Kyrpides N.C."/>
            <person name="Klenk H.P."/>
        </authorList>
    </citation>
    <scope>NUCLEOTIDE SEQUENCE [LARGE SCALE GENOMIC DNA]</scope>
    <source>
        <strain evidence="11 12">DSM 12260</strain>
    </source>
</reference>
<evidence type="ECO:0000256" key="5">
    <source>
        <dbReference type="ARBA" id="ARBA00022500"/>
    </source>
</evidence>
<evidence type="ECO:0000256" key="8">
    <source>
        <dbReference type="ARBA" id="ARBA00022989"/>
    </source>
</evidence>
<accession>E3CVT6</accession>
<keyword evidence="11" id="KW-0969">Cilium</keyword>
<dbReference type="Pfam" id="PF03748">
    <property type="entry name" value="FliL"/>
    <property type="match status" value="1"/>
</dbReference>
<name>E3CVT6_9BACT</name>
<keyword evidence="4 10" id="KW-1003">Cell membrane</keyword>
<evidence type="ECO:0000256" key="4">
    <source>
        <dbReference type="ARBA" id="ARBA00022475"/>
    </source>
</evidence>
<feature type="transmembrane region" description="Helical" evidence="10">
    <location>
        <begin position="6"/>
        <end position="31"/>
    </location>
</feature>
<protein>
    <recommendedName>
        <fullName evidence="10">Flagellar protein FliL</fullName>
    </recommendedName>
</protein>
<comment type="function">
    <text evidence="1 10">Controls the rotational direction of flagella during chemotaxis.</text>
</comment>
<evidence type="ECO:0000256" key="9">
    <source>
        <dbReference type="ARBA" id="ARBA00023136"/>
    </source>
</evidence>
<keyword evidence="9 10" id="KW-0472">Membrane</keyword>
<keyword evidence="11" id="KW-0966">Cell projection</keyword>
<organism evidence="11 12">
    <name type="scientific">Aminomonas paucivorans DSM 12260</name>
    <dbReference type="NCBI Taxonomy" id="584708"/>
    <lineage>
        <taxon>Bacteria</taxon>
        <taxon>Thermotogati</taxon>
        <taxon>Synergistota</taxon>
        <taxon>Synergistia</taxon>
        <taxon>Synergistales</taxon>
        <taxon>Synergistaceae</taxon>
        <taxon>Aminomonas</taxon>
    </lineage>
</organism>
<dbReference type="Proteomes" id="UP000005096">
    <property type="component" value="Chromosome"/>
</dbReference>
<dbReference type="AlphaFoldDB" id="E3CVT6"/>
<dbReference type="STRING" id="584708.Apau_0859"/>
<dbReference type="HOGENOM" id="CLU_099018_0_0_0"/>
<dbReference type="InterPro" id="IPR005503">
    <property type="entry name" value="FliL"/>
</dbReference>
<keyword evidence="7 10" id="KW-0283">Flagellar rotation</keyword>
<evidence type="ECO:0000256" key="1">
    <source>
        <dbReference type="ARBA" id="ARBA00002254"/>
    </source>
</evidence>
<evidence type="ECO:0000256" key="7">
    <source>
        <dbReference type="ARBA" id="ARBA00022779"/>
    </source>
</evidence>
<dbReference type="eggNOG" id="COG1580">
    <property type="taxonomic scope" value="Bacteria"/>
</dbReference>
<dbReference type="OrthoDB" id="5133at2"/>
<dbReference type="GO" id="GO:0009425">
    <property type="term" value="C:bacterial-type flagellum basal body"/>
    <property type="evidence" value="ECO:0007669"/>
    <property type="project" value="InterPro"/>
</dbReference>
<keyword evidence="6 10" id="KW-0812">Transmembrane</keyword>
<gene>
    <name evidence="11" type="ORF">Apau_0859</name>
</gene>
<evidence type="ECO:0000256" key="6">
    <source>
        <dbReference type="ARBA" id="ARBA00022692"/>
    </source>
</evidence>
<evidence type="ECO:0000313" key="12">
    <source>
        <dbReference type="Proteomes" id="UP000005096"/>
    </source>
</evidence>
<evidence type="ECO:0000313" key="11">
    <source>
        <dbReference type="EMBL" id="EFQ23287.1"/>
    </source>
</evidence>
<proteinExistence type="inferred from homology"/>
<evidence type="ECO:0000256" key="2">
    <source>
        <dbReference type="ARBA" id="ARBA00004162"/>
    </source>
</evidence>
<dbReference type="GO" id="GO:0071978">
    <property type="term" value="P:bacterial-type flagellum-dependent swarming motility"/>
    <property type="evidence" value="ECO:0007669"/>
    <property type="project" value="TreeGrafter"/>
</dbReference>
<keyword evidence="11" id="KW-0282">Flagellum</keyword>
<dbReference type="PaxDb" id="584708-Apau_0859"/>
<keyword evidence="8 10" id="KW-1133">Transmembrane helix</keyword>
<dbReference type="PANTHER" id="PTHR35091:SF2">
    <property type="entry name" value="FLAGELLAR PROTEIN FLIL"/>
    <property type="match status" value="1"/>
</dbReference>